<dbReference type="EMBL" id="KK852708">
    <property type="protein sequence ID" value="KDR17983.1"/>
    <property type="molecule type" value="Genomic_DNA"/>
</dbReference>
<gene>
    <name evidence="1" type="ORF">L798_07164</name>
</gene>
<reference evidence="1 2" key="1">
    <citation type="journal article" date="2014" name="Nat. Commun.">
        <title>Molecular traces of alternative social organization in a termite genome.</title>
        <authorList>
            <person name="Terrapon N."/>
            <person name="Li C."/>
            <person name="Robertson H.M."/>
            <person name="Ji L."/>
            <person name="Meng X."/>
            <person name="Booth W."/>
            <person name="Chen Z."/>
            <person name="Childers C.P."/>
            <person name="Glastad K.M."/>
            <person name="Gokhale K."/>
            <person name="Gowin J."/>
            <person name="Gronenberg W."/>
            <person name="Hermansen R.A."/>
            <person name="Hu H."/>
            <person name="Hunt B.G."/>
            <person name="Huylmans A.K."/>
            <person name="Khalil S.M."/>
            <person name="Mitchell R.D."/>
            <person name="Munoz-Torres M.C."/>
            <person name="Mustard J.A."/>
            <person name="Pan H."/>
            <person name="Reese J.T."/>
            <person name="Scharf M.E."/>
            <person name="Sun F."/>
            <person name="Vogel H."/>
            <person name="Xiao J."/>
            <person name="Yang W."/>
            <person name="Yang Z."/>
            <person name="Yang Z."/>
            <person name="Zhou J."/>
            <person name="Zhu J."/>
            <person name="Brent C.S."/>
            <person name="Elsik C.G."/>
            <person name="Goodisman M.A."/>
            <person name="Liberles D.A."/>
            <person name="Roe R.M."/>
            <person name="Vargo E.L."/>
            <person name="Vilcinskas A."/>
            <person name="Wang J."/>
            <person name="Bornberg-Bauer E."/>
            <person name="Korb J."/>
            <person name="Zhang G."/>
            <person name="Liebig J."/>
        </authorList>
    </citation>
    <scope>NUCLEOTIDE SEQUENCE [LARGE SCALE GENOMIC DNA]</scope>
    <source>
        <tissue evidence="1">Whole organism</tissue>
    </source>
</reference>
<dbReference type="Proteomes" id="UP000027135">
    <property type="component" value="Unassembled WGS sequence"/>
</dbReference>
<evidence type="ECO:0000313" key="1">
    <source>
        <dbReference type="EMBL" id="KDR17983.1"/>
    </source>
</evidence>
<organism evidence="1 2">
    <name type="scientific">Zootermopsis nevadensis</name>
    <name type="common">Dampwood termite</name>
    <dbReference type="NCBI Taxonomy" id="136037"/>
    <lineage>
        <taxon>Eukaryota</taxon>
        <taxon>Metazoa</taxon>
        <taxon>Ecdysozoa</taxon>
        <taxon>Arthropoda</taxon>
        <taxon>Hexapoda</taxon>
        <taxon>Insecta</taxon>
        <taxon>Pterygota</taxon>
        <taxon>Neoptera</taxon>
        <taxon>Polyneoptera</taxon>
        <taxon>Dictyoptera</taxon>
        <taxon>Blattodea</taxon>
        <taxon>Blattoidea</taxon>
        <taxon>Termitoidae</taxon>
        <taxon>Termopsidae</taxon>
        <taxon>Zootermopsis</taxon>
    </lineage>
</organism>
<evidence type="ECO:0000313" key="2">
    <source>
        <dbReference type="Proteomes" id="UP000027135"/>
    </source>
</evidence>
<sequence>MLVPRRRTAWAEQRYGSKSAGLLCPNLIDVRVLWIGLIALRIRNFDLIWRIKELVDGSDIDEILKGDSKDPVKPWERPWTTDEMRQQSASWNLAGDSGLLRHLQQFSQVGNVPMKVFVLDALNSPPRDWGAKTRNYIRRRDSQLTIRAALIMMTTTTKHVPL</sequence>
<accession>A0A067RG16</accession>
<keyword evidence="2" id="KW-1185">Reference proteome</keyword>
<name>A0A067RG16_ZOONE</name>
<proteinExistence type="predicted"/>
<dbReference type="AlphaFoldDB" id="A0A067RG16"/>
<dbReference type="InParanoid" id="A0A067RG16"/>
<dbReference type="STRING" id="136037.A0A067RG16"/>
<protein>
    <submittedName>
        <fullName evidence="1">Uncharacterized protein</fullName>
    </submittedName>
</protein>